<sequence>MPQNYRYPPAPHPGMSFSYRPMMQQGRMLPTRMPMMATANTFCMPT</sequence>
<feature type="non-terminal residue" evidence="1">
    <location>
        <position position="46"/>
    </location>
</feature>
<reference evidence="1" key="1">
    <citation type="submission" date="2021-02" db="EMBL/GenBank/DDBJ databases">
        <authorList>
            <person name="Nowell W R."/>
        </authorList>
    </citation>
    <scope>NUCLEOTIDE SEQUENCE</scope>
</reference>
<organism evidence="1 2">
    <name type="scientific">Rotaria magnacalcarata</name>
    <dbReference type="NCBI Taxonomy" id="392030"/>
    <lineage>
        <taxon>Eukaryota</taxon>
        <taxon>Metazoa</taxon>
        <taxon>Spiralia</taxon>
        <taxon>Gnathifera</taxon>
        <taxon>Rotifera</taxon>
        <taxon>Eurotatoria</taxon>
        <taxon>Bdelloidea</taxon>
        <taxon>Philodinida</taxon>
        <taxon>Philodinidae</taxon>
        <taxon>Rotaria</taxon>
    </lineage>
</organism>
<evidence type="ECO:0000313" key="1">
    <source>
        <dbReference type="EMBL" id="CAF4222967.1"/>
    </source>
</evidence>
<gene>
    <name evidence="1" type="ORF">GIL414_LOCUS22489</name>
</gene>
<accession>A0A8S2SVF1</accession>
<dbReference type="EMBL" id="CAJOBJ010022341">
    <property type="protein sequence ID" value="CAF4222967.1"/>
    <property type="molecule type" value="Genomic_DNA"/>
</dbReference>
<name>A0A8S2SVF1_9BILA</name>
<proteinExistence type="predicted"/>
<comment type="caution">
    <text evidence="1">The sequence shown here is derived from an EMBL/GenBank/DDBJ whole genome shotgun (WGS) entry which is preliminary data.</text>
</comment>
<dbReference type="Proteomes" id="UP000681720">
    <property type="component" value="Unassembled WGS sequence"/>
</dbReference>
<protein>
    <submittedName>
        <fullName evidence="1">Uncharacterized protein</fullName>
    </submittedName>
</protein>
<evidence type="ECO:0000313" key="2">
    <source>
        <dbReference type="Proteomes" id="UP000681720"/>
    </source>
</evidence>
<dbReference type="AlphaFoldDB" id="A0A8S2SVF1"/>